<evidence type="ECO:0000256" key="1">
    <source>
        <dbReference type="SAM" id="Phobius"/>
    </source>
</evidence>
<sequence>MSKSSNKQSSEMVSKKNRIFLRIPLLVEAAAEGPFAILALFGIVLIVILTKSLQWW</sequence>
<organism evidence="2 3">
    <name type="scientific">Rhizobium etli bv. mimosae str. IE4771</name>
    <dbReference type="NCBI Taxonomy" id="1432050"/>
    <lineage>
        <taxon>Bacteria</taxon>
        <taxon>Pseudomonadati</taxon>
        <taxon>Pseudomonadota</taxon>
        <taxon>Alphaproteobacteria</taxon>
        <taxon>Hyphomicrobiales</taxon>
        <taxon>Rhizobiaceae</taxon>
        <taxon>Rhizobium/Agrobacterium group</taxon>
        <taxon>Rhizobium</taxon>
    </lineage>
</organism>
<keyword evidence="1" id="KW-0472">Membrane</keyword>
<proteinExistence type="predicted"/>
<dbReference type="HOGENOM" id="CLU_3011128_0_0_5"/>
<reference evidence="2 3" key="1">
    <citation type="submission" date="2013-12" db="EMBL/GenBank/DDBJ databases">
        <title>Complete genome sequence of Rhizobium etli bv. mimosae IE4771.</title>
        <authorList>
            <person name="Bustos P."/>
            <person name="Santamaria R.I."/>
            <person name="Lozano L."/>
            <person name="Ormeno-Orrillo E."/>
            <person name="Rogel M.A."/>
            <person name="Romero D."/>
            <person name="Cevallos M.A."/>
            <person name="Martinez-Romero E."/>
            <person name="Gonzalez V."/>
        </authorList>
    </citation>
    <scope>NUCLEOTIDE SEQUENCE [LARGE SCALE GENOMIC DNA]</scope>
    <source>
        <strain evidence="2 3">IE4771</strain>
    </source>
</reference>
<protein>
    <submittedName>
        <fullName evidence="2">Uncharacterized protein</fullName>
    </submittedName>
</protein>
<dbReference type="Proteomes" id="UP000027180">
    <property type="component" value="Chromosome"/>
</dbReference>
<keyword evidence="1" id="KW-0812">Transmembrane</keyword>
<evidence type="ECO:0000313" key="2">
    <source>
        <dbReference type="EMBL" id="AIC28525.1"/>
    </source>
</evidence>
<evidence type="ECO:0000313" key="3">
    <source>
        <dbReference type="Proteomes" id="UP000027180"/>
    </source>
</evidence>
<accession>A0A060I946</accession>
<keyword evidence="1" id="KW-1133">Transmembrane helix</keyword>
<gene>
    <name evidence="2" type="ORF">IE4771_CH03445</name>
</gene>
<dbReference type="KEGG" id="rei:IE4771_CH03445"/>
<name>A0A060I946_RHIET</name>
<dbReference type="EMBL" id="CP006986">
    <property type="protein sequence ID" value="AIC28525.1"/>
    <property type="molecule type" value="Genomic_DNA"/>
</dbReference>
<dbReference type="AlphaFoldDB" id="A0A060I946"/>
<feature type="transmembrane region" description="Helical" evidence="1">
    <location>
        <begin position="21"/>
        <end position="49"/>
    </location>
</feature>